<dbReference type="RefSeq" id="WP_139281105.1">
    <property type="nucleotide sequence ID" value="NZ_FRAA01000011.1"/>
</dbReference>
<evidence type="ECO:0008006" key="3">
    <source>
        <dbReference type="Google" id="ProtNLM"/>
    </source>
</evidence>
<dbReference type="AlphaFoldDB" id="A0A1M6W9W5"/>
<dbReference type="Gene3D" id="2.40.160.60">
    <property type="entry name" value="Outer membrane protein transport protein (OMPP1/FadL/TodX)"/>
    <property type="match status" value="1"/>
</dbReference>
<dbReference type="Proteomes" id="UP000184474">
    <property type="component" value="Unassembled WGS sequence"/>
</dbReference>
<evidence type="ECO:0000313" key="2">
    <source>
        <dbReference type="Proteomes" id="UP000184474"/>
    </source>
</evidence>
<organism evidence="1 2">
    <name type="scientific">Reichenbachiella agariperforans</name>
    <dbReference type="NCBI Taxonomy" id="156994"/>
    <lineage>
        <taxon>Bacteria</taxon>
        <taxon>Pseudomonadati</taxon>
        <taxon>Bacteroidota</taxon>
        <taxon>Cytophagia</taxon>
        <taxon>Cytophagales</taxon>
        <taxon>Reichenbachiellaceae</taxon>
        <taxon>Reichenbachiella</taxon>
    </lineage>
</organism>
<proteinExistence type="predicted"/>
<dbReference type="STRING" id="156994.SAMN04488028_11114"/>
<dbReference type="EMBL" id="FRAA01000011">
    <property type="protein sequence ID" value="SHK90497.1"/>
    <property type="molecule type" value="Genomic_DNA"/>
</dbReference>
<gene>
    <name evidence="1" type="ORF">SAMN04488028_11114</name>
</gene>
<dbReference type="SUPFAM" id="SSF56935">
    <property type="entry name" value="Porins"/>
    <property type="match status" value="1"/>
</dbReference>
<protein>
    <recommendedName>
        <fullName evidence="3">Long-chain fatty acid transport protein</fullName>
    </recommendedName>
</protein>
<evidence type="ECO:0000313" key="1">
    <source>
        <dbReference type="EMBL" id="SHK90497.1"/>
    </source>
</evidence>
<name>A0A1M6W9W5_REIAG</name>
<accession>A0A1M6W9W5</accession>
<sequence>MTRMIDHSRGITYCIRGVLGGILLFLSSQVWGQNGAGSVYSIFGVGELTPASSVQSRGMGFASIGLSSPYYLNTVNPAANDLVGNYFNHIGNVGFYYAATQYESGDATESAGHGGLSSLSFWFKINERWNSMVGLNPYSNVGYNINETDVNSFQEGTYDVLYKGSGGLNEFYFSNGVLLFKNLSVGIKLAFIFGNIDQTEYVTSDQNIQQFYIQNSVNIKDVYAEYSLNYRFQREKYYINLGAVYKQANLMSGSTLSQISATDLSDGTSDVILEEELYTDDYMLPQKFGLGLSLNTDKLVLAADVEYNQWSQVRLDGYDSDLNDTWRYAVGMEVTPDRSSYNYMSRMSYRVGGYYENSYLTIEGVSFGKVGVTGGVSMPLRSGSVVNIAYLRKFNGTRENNLIYESTHEVSVNFSLRNKWFKKRQYQ</sequence>
<keyword evidence="2" id="KW-1185">Reference proteome</keyword>
<reference evidence="2" key="1">
    <citation type="submission" date="2016-11" db="EMBL/GenBank/DDBJ databases">
        <authorList>
            <person name="Varghese N."/>
            <person name="Submissions S."/>
        </authorList>
    </citation>
    <scope>NUCLEOTIDE SEQUENCE [LARGE SCALE GENOMIC DNA]</scope>
    <source>
        <strain evidence="2">DSM 26134</strain>
    </source>
</reference>